<evidence type="ECO:0000256" key="6">
    <source>
        <dbReference type="SAM" id="MobiDB-lite"/>
    </source>
</evidence>
<comment type="similarity">
    <text evidence="1">Belongs to the helicase family. RecQ subfamily.</text>
</comment>
<protein>
    <recommendedName>
        <fullName evidence="5">DNA 3'-5' helicase</fullName>
        <ecNumber evidence="5">5.6.2.4</ecNumber>
    </recommendedName>
</protein>
<dbReference type="InterPro" id="IPR027417">
    <property type="entry name" value="P-loop_NTPase"/>
</dbReference>
<dbReference type="PROSITE" id="PS51194">
    <property type="entry name" value="HELICASE_CTER"/>
    <property type="match status" value="1"/>
</dbReference>
<gene>
    <name evidence="8" type="ORF">BDZ94DRAFT_1137576</name>
</gene>
<proteinExistence type="inferred from homology"/>
<dbReference type="GO" id="GO:0005694">
    <property type="term" value="C:chromosome"/>
    <property type="evidence" value="ECO:0007669"/>
    <property type="project" value="TreeGrafter"/>
</dbReference>
<dbReference type="Pfam" id="PF00271">
    <property type="entry name" value="Helicase_C"/>
    <property type="match status" value="1"/>
</dbReference>
<comment type="catalytic activity">
    <reaction evidence="4">
        <text>Couples ATP hydrolysis with the unwinding of duplex DNA by translocating in the 3'-5' direction.</text>
        <dbReference type="EC" id="5.6.2.4"/>
    </reaction>
</comment>
<dbReference type="EMBL" id="MU150271">
    <property type="protein sequence ID" value="KAF9462525.1"/>
    <property type="molecule type" value="Genomic_DNA"/>
</dbReference>
<keyword evidence="3" id="KW-0413">Isomerase</keyword>
<keyword evidence="9" id="KW-1185">Reference proteome</keyword>
<keyword evidence="8" id="KW-0378">Hydrolase</keyword>
<dbReference type="Proteomes" id="UP000807353">
    <property type="component" value="Unassembled WGS sequence"/>
</dbReference>
<dbReference type="SMART" id="SM00490">
    <property type="entry name" value="HELICc"/>
    <property type="match status" value="1"/>
</dbReference>
<evidence type="ECO:0000256" key="4">
    <source>
        <dbReference type="ARBA" id="ARBA00034617"/>
    </source>
</evidence>
<organism evidence="8 9">
    <name type="scientific">Collybia nuda</name>
    <dbReference type="NCBI Taxonomy" id="64659"/>
    <lineage>
        <taxon>Eukaryota</taxon>
        <taxon>Fungi</taxon>
        <taxon>Dikarya</taxon>
        <taxon>Basidiomycota</taxon>
        <taxon>Agaricomycotina</taxon>
        <taxon>Agaricomycetes</taxon>
        <taxon>Agaricomycetidae</taxon>
        <taxon>Agaricales</taxon>
        <taxon>Tricholomatineae</taxon>
        <taxon>Clitocybaceae</taxon>
        <taxon>Collybia</taxon>
    </lineage>
</organism>
<dbReference type="GO" id="GO:0003677">
    <property type="term" value="F:DNA binding"/>
    <property type="evidence" value="ECO:0007669"/>
    <property type="project" value="UniProtKB-KW"/>
</dbReference>
<sequence length="221" mass="25453">IEQGKYHAVIINPELLILRPEKTEQILRSNDRPDIRLMVRGLVFPAGSYRDLAFLIVNDYSDWNLLTEAAQPPKPKKFLVFFDNTKETEHATKYLRGLLPKSLHDKVKYFHSTMTNAYREEELEEIKKSNTWGLCVTDAFGMGMDLPDVEIVVQWKATCDLCTLWQRFGRAARGQGQTATAILLVEPKDLDNERRTKATRAKLRLPQKREGIGKKRKTTAH</sequence>
<reference evidence="8" key="1">
    <citation type="submission" date="2020-11" db="EMBL/GenBank/DDBJ databases">
        <authorList>
            <consortium name="DOE Joint Genome Institute"/>
            <person name="Ahrendt S."/>
            <person name="Riley R."/>
            <person name="Andreopoulos W."/>
            <person name="Labutti K."/>
            <person name="Pangilinan J."/>
            <person name="Ruiz-Duenas F.J."/>
            <person name="Barrasa J.M."/>
            <person name="Sanchez-Garcia M."/>
            <person name="Camarero S."/>
            <person name="Miyauchi S."/>
            <person name="Serrano A."/>
            <person name="Linde D."/>
            <person name="Babiker R."/>
            <person name="Drula E."/>
            <person name="Ayuso-Fernandez I."/>
            <person name="Pacheco R."/>
            <person name="Padilla G."/>
            <person name="Ferreira P."/>
            <person name="Barriuso J."/>
            <person name="Kellner H."/>
            <person name="Castanera R."/>
            <person name="Alfaro M."/>
            <person name="Ramirez L."/>
            <person name="Pisabarro A.G."/>
            <person name="Kuo A."/>
            <person name="Tritt A."/>
            <person name="Lipzen A."/>
            <person name="He G."/>
            <person name="Yan M."/>
            <person name="Ng V."/>
            <person name="Cullen D."/>
            <person name="Martin F."/>
            <person name="Rosso M.-N."/>
            <person name="Henrissat B."/>
            <person name="Hibbett D."/>
            <person name="Martinez A.T."/>
            <person name="Grigoriev I.V."/>
        </authorList>
    </citation>
    <scope>NUCLEOTIDE SEQUENCE</scope>
    <source>
        <strain evidence="8">CBS 247.69</strain>
    </source>
</reference>
<evidence type="ECO:0000256" key="3">
    <source>
        <dbReference type="ARBA" id="ARBA00023235"/>
    </source>
</evidence>
<comment type="caution">
    <text evidence="8">The sequence shown here is derived from an EMBL/GenBank/DDBJ whole genome shotgun (WGS) entry which is preliminary data.</text>
</comment>
<feature type="region of interest" description="Disordered" evidence="6">
    <location>
        <begin position="195"/>
        <end position="221"/>
    </location>
</feature>
<feature type="non-terminal residue" evidence="8">
    <location>
        <position position="1"/>
    </location>
</feature>
<dbReference type="OrthoDB" id="10261556at2759"/>
<dbReference type="PANTHER" id="PTHR13710:SF105">
    <property type="entry name" value="ATP-DEPENDENT DNA HELICASE Q1"/>
    <property type="match status" value="1"/>
</dbReference>
<evidence type="ECO:0000256" key="2">
    <source>
        <dbReference type="ARBA" id="ARBA00023125"/>
    </source>
</evidence>
<accession>A0A9P5Y5B8</accession>
<dbReference type="SUPFAM" id="SSF52540">
    <property type="entry name" value="P-loop containing nucleoside triphosphate hydrolases"/>
    <property type="match status" value="1"/>
</dbReference>
<dbReference type="InterPro" id="IPR001650">
    <property type="entry name" value="Helicase_C-like"/>
</dbReference>
<dbReference type="Gene3D" id="3.40.50.300">
    <property type="entry name" value="P-loop containing nucleotide triphosphate hydrolases"/>
    <property type="match status" value="1"/>
</dbReference>
<dbReference type="GO" id="GO:0043138">
    <property type="term" value="F:3'-5' DNA helicase activity"/>
    <property type="evidence" value="ECO:0007669"/>
    <property type="project" value="UniProtKB-EC"/>
</dbReference>
<evidence type="ECO:0000313" key="9">
    <source>
        <dbReference type="Proteomes" id="UP000807353"/>
    </source>
</evidence>
<dbReference type="GO" id="GO:0000724">
    <property type="term" value="P:double-strand break repair via homologous recombination"/>
    <property type="evidence" value="ECO:0007669"/>
    <property type="project" value="TreeGrafter"/>
</dbReference>
<evidence type="ECO:0000313" key="8">
    <source>
        <dbReference type="EMBL" id="KAF9462525.1"/>
    </source>
</evidence>
<evidence type="ECO:0000256" key="5">
    <source>
        <dbReference type="ARBA" id="ARBA00034808"/>
    </source>
</evidence>
<feature type="compositionally biased region" description="Basic residues" evidence="6">
    <location>
        <begin position="197"/>
        <end position="206"/>
    </location>
</feature>
<dbReference type="GO" id="GO:0009378">
    <property type="term" value="F:four-way junction helicase activity"/>
    <property type="evidence" value="ECO:0007669"/>
    <property type="project" value="TreeGrafter"/>
</dbReference>
<feature type="non-terminal residue" evidence="8">
    <location>
        <position position="221"/>
    </location>
</feature>
<evidence type="ECO:0000256" key="1">
    <source>
        <dbReference type="ARBA" id="ARBA00005446"/>
    </source>
</evidence>
<dbReference type="PANTHER" id="PTHR13710">
    <property type="entry name" value="DNA HELICASE RECQ FAMILY MEMBER"/>
    <property type="match status" value="1"/>
</dbReference>
<evidence type="ECO:0000259" key="7">
    <source>
        <dbReference type="PROSITE" id="PS51194"/>
    </source>
</evidence>
<dbReference type="GO" id="GO:0005737">
    <property type="term" value="C:cytoplasm"/>
    <property type="evidence" value="ECO:0007669"/>
    <property type="project" value="TreeGrafter"/>
</dbReference>
<keyword evidence="2" id="KW-0238">DNA-binding</keyword>
<dbReference type="GO" id="GO:0016787">
    <property type="term" value="F:hydrolase activity"/>
    <property type="evidence" value="ECO:0007669"/>
    <property type="project" value="UniProtKB-KW"/>
</dbReference>
<feature type="domain" description="Helicase C-terminal" evidence="7">
    <location>
        <begin position="59"/>
        <end position="220"/>
    </location>
</feature>
<dbReference type="AlphaFoldDB" id="A0A9P5Y5B8"/>
<name>A0A9P5Y5B8_9AGAR</name>
<dbReference type="EC" id="5.6.2.4" evidence="5"/>